<proteinExistence type="predicted"/>
<sequence length="81" mass="9314">MTETQDKLVSEVLTIQDSAEEMGYVGVEYIGDGEYRVEIWSDTDTYEVEILGTSDGDYMIRDDEFGSFEEAYTALMRDYLI</sequence>
<evidence type="ECO:0000313" key="2">
    <source>
        <dbReference type="Proteomes" id="UP000216409"/>
    </source>
</evidence>
<dbReference type="RefSeq" id="WP_094580633.1">
    <property type="nucleotide sequence ID" value="NZ_NHOW01000214.1"/>
</dbReference>
<organism evidence="1 2">
    <name type="scientific">Halorubrum ezzemoulense</name>
    <name type="common">Halorubrum chaoviator</name>
    <dbReference type="NCBI Taxonomy" id="337243"/>
    <lineage>
        <taxon>Archaea</taxon>
        <taxon>Methanobacteriati</taxon>
        <taxon>Methanobacteriota</taxon>
        <taxon>Stenosarchaea group</taxon>
        <taxon>Halobacteria</taxon>
        <taxon>Halobacteriales</taxon>
        <taxon>Haloferacaceae</taxon>
        <taxon>Halorubrum</taxon>
    </lineage>
</organism>
<protein>
    <submittedName>
        <fullName evidence="1">Uncharacterized protein</fullName>
    </submittedName>
</protein>
<gene>
    <name evidence="1" type="ORF">DJ83_16975</name>
</gene>
<reference evidence="1 2" key="1">
    <citation type="journal article" date="2014" name="Front. Microbiol.">
        <title>Population and genomic analysis of the genus Halorubrum.</title>
        <authorList>
            <person name="Fullmer M.S."/>
            <person name="Soucy S.M."/>
            <person name="Swithers K.S."/>
            <person name="Makkay A.M."/>
            <person name="Wheeler R."/>
            <person name="Ventosa A."/>
            <person name="Gogarten J.P."/>
            <person name="Papke R.T."/>
        </authorList>
    </citation>
    <scope>NUCLEOTIDE SEQUENCE [LARGE SCALE GENOMIC DNA]</scope>
    <source>
        <strain evidence="1 2">LD3</strain>
    </source>
</reference>
<evidence type="ECO:0000313" key="1">
    <source>
        <dbReference type="EMBL" id="OYR57418.1"/>
    </source>
</evidence>
<accession>A0A256ILH9</accession>
<dbReference type="Proteomes" id="UP000216409">
    <property type="component" value="Unassembled WGS sequence"/>
</dbReference>
<name>A0A256ILH9_HALEZ</name>
<comment type="caution">
    <text evidence="1">The sequence shown here is derived from an EMBL/GenBank/DDBJ whole genome shotgun (WGS) entry which is preliminary data.</text>
</comment>
<dbReference type="AlphaFoldDB" id="A0A256ILH9"/>
<dbReference type="EMBL" id="NHOW01000214">
    <property type="protein sequence ID" value="OYR57418.1"/>
    <property type="molecule type" value="Genomic_DNA"/>
</dbReference>